<dbReference type="InParanoid" id="A0A1Y1XE77"/>
<evidence type="ECO:0000256" key="16">
    <source>
        <dbReference type="ARBA" id="ARBA00044900"/>
    </source>
</evidence>
<feature type="transmembrane region" description="Helical" evidence="25">
    <location>
        <begin position="350"/>
        <end position="370"/>
    </location>
</feature>
<keyword evidence="27" id="KW-1185">Reference proteome</keyword>
<feature type="transmembrane region" description="Helical" evidence="25">
    <location>
        <begin position="376"/>
        <end position="398"/>
    </location>
</feature>
<evidence type="ECO:0000256" key="6">
    <source>
        <dbReference type="ARBA" id="ARBA00023136"/>
    </source>
</evidence>
<evidence type="ECO:0000256" key="1">
    <source>
        <dbReference type="ARBA" id="ARBA00004155"/>
    </source>
</evidence>
<comment type="catalytic activity">
    <reaction evidence="10">
        <text>L-alpha-aminoacyl-L-arginine(out) = L-alpha-aminoacyl-L-arginine(in)</text>
        <dbReference type="Rhea" id="RHEA:79367"/>
        <dbReference type="ChEBI" id="CHEBI:229968"/>
    </reaction>
</comment>
<evidence type="ECO:0000256" key="24">
    <source>
        <dbReference type="ARBA" id="ARBA00046376"/>
    </source>
</evidence>
<evidence type="ECO:0000256" key="3">
    <source>
        <dbReference type="ARBA" id="ARBA00022448"/>
    </source>
</evidence>
<dbReference type="InterPro" id="IPR011701">
    <property type="entry name" value="MFS"/>
</dbReference>
<dbReference type="GO" id="GO:0022857">
    <property type="term" value="F:transmembrane transporter activity"/>
    <property type="evidence" value="ECO:0007669"/>
    <property type="project" value="InterPro"/>
</dbReference>
<dbReference type="PANTHER" id="PTHR23512:SF3">
    <property type="entry name" value="MAJOR FACILITATOR SUPERFAMILY DOMAIN-CONTAINING PROTEIN 1"/>
    <property type="match status" value="1"/>
</dbReference>
<accession>A0A1Y1XE77</accession>
<feature type="transmembrane region" description="Helical" evidence="25">
    <location>
        <begin position="21"/>
        <end position="39"/>
    </location>
</feature>
<evidence type="ECO:0000313" key="26">
    <source>
        <dbReference type="EMBL" id="ORX83756.1"/>
    </source>
</evidence>
<comment type="catalytic activity">
    <reaction evidence="15">
        <text>L-arginyl-L-alpha-amino acid(out) = L-arginyl-L-alpha-amino acid(in)</text>
        <dbReference type="Rhea" id="RHEA:79371"/>
        <dbReference type="ChEBI" id="CHEBI:84315"/>
    </reaction>
</comment>
<dbReference type="Proteomes" id="UP000193498">
    <property type="component" value="Unassembled WGS sequence"/>
</dbReference>
<feature type="transmembrane region" description="Helical" evidence="25">
    <location>
        <begin position="320"/>
        <end position="343"/>
    </location>
</feature>
<evidence type="ECO:0000256" key="15">
    <source>
        <dbReference type="ARBA" id="ARBA00044899"/>
    </source>
</evidence>
<comment type="caution">
    <text evidence="26">The sequence shown here is derived from an EMBL/GenBank/DDBJ whole genome shotgun (WGS) entry which is preliminary data.</text>
</comment>
<comment type="catalytic activity">
    <reaction evidence="8">
        <text>L-lysyl-L-alanine(out) = L-lysyl-L-alanine(in)</text>
        <dbReference type="Rhea" id="RHEA:79399"/>
        <dbReference type="ChEBI" id="CHEBI:229954"/>
    </reaction>
</comment>
<keyword evidence="7" id="KW-0458">Lysosome</keyword>
<evidence type="ECO:0000256" key="13">
    <source>
        <dbReference type="ARBA" id="ARBA00044893"/>
    </source>
</evidence>
<organism evidence="26 27">
    <name type="scientific">Basidiobolus meristosporus CBS 931.73</name>
    <dbReference type="NCBI Taxonomy" id="1314790"/>
    <lineage>
        <taxon>Eukaryota</taxon>
        <taxon>Fungi</taxon>
        <taxon>Fungi incertae sedis</taxon>
        <taxon>Zoopagomycota</taxon>
        <taxon>Entomophthoromycotina</taxon>
        <taxon>Basidiobolomycetes</taxon>
        <taxon>Basidiobolales</taxon>
        <taxon>Basidiobolaceae</taxon>
        <taxon>Basidiobolus</taxon>
    </lineage>
</organism>
<comment type="subunit">
    <text evidence="24">Homodimer. Interacts with lysosomal protein GLMP (via lumenal domain); the interaction starts while both proteins are still in the endoplasmic reticulum and is required for stabilization of MFSD1 in lysosomes but has no direct effect on its targeting to lysosomes or transporter activity.</text>
</comment>
<feature type="transmembrane region" description="Helical" evidence="25">
    <location>
        <begin position="405"/>
        <end position="430"/>
    </location>
</feature>
<keyword evidence="4 25" id="KW-0812">Transmembrane</keyword>
<name>A0A1Y1XE77_9FUNG</name>
<gene>
    <name evidence="26" type="ORF">K493DRAFT_341995</name>
</gene>
<evidence type="ECO:0000256" key="25">
    <source>
        <dbReference type="SAM" id="Phobius"/>
    </source>
</evidence>
<feature type="transmembrane region" description="Helical" evidence="25">
    <location>
        <begin position="436"/>
        <end position="459"/>
    </location>
</feature>
<evidence type="ECO:0000256" key="7">
    <source>
        <dbReference type="ARBA" id="ARBA00023228"/>
    </source>
</evidence>
<proteinExistence type="inferred from homology"/>
<comment type="catalytic activity">
    <reaction evidence="20">
        <text>L-lysyl-glycine(out) = L-lysyl-glycine(in)</text>
        <dbReference type="Rhea" id="RHEA:79407"/>
        <dbReference type="ChEBI" id="CHEBI:191202"/>
    </reaction>
</comment>
<protein>
    <recommendedName>
        <fullName evidence="21">Lysosomal dipeptide transporter MFSD1</fullName>
    </recommendedName>
    <alternativeName>
        <fullName evidence="22">Major facilitator superfamily domain-containing protein 1</fullName>
    </alternativeName>
</protein>
<evidence type="ECO:0000256" key="11">
    <source>
        <dbReference type="ARBA" id="ARBA00044884"/>
    </source>
</evidence>
<comment type="catalytic activity">
    <reaction evidence="12">
        <text>L-lysyl-L-alpha-amino acid(out) = L-lysyl-L-alpha-amino acid(in)</text>
        <dbReference type="Rhea" id="RHEA:79387"/>
        <dbReference type="ChEBI" id="CHEBI:229965"/>
    </reaction>
</comment>
<comment type="similarity">
    <text evidence="2">Belongs to the major facilitator superfamily.</text>
</comment>
<dbReference type="Pfam" id="PF07690">
    <property type="entry name" value="MFS_1"/>
    <property type="match status" value="1"/>
</dbReference>
<evidence type="ECO:0000256" key="18">
    <source>
        <dbReference type="ARBA" id="ARBA00044912"/>
    </source>
</evidence>
<evidence type="ECO:0000256" key="20">
    <source>
        <dbReference type="ARBA" id="ARBA00044924"/>
    </source>
</evidence>
<evidence type="ECO:0000256" key="22">
    <source>
        <dbReference type="ARBA" id="ARBA00045018"/>
    </source>
</evidence>
<evidence type="ECO:0000256" key="5">
    <source>
        <dbReference type="ARBA" id="ARBA00022989"/>
    </source>
</evidence>
<feature type="transmembrane region" description="Helical" evidence="25">
    <location>
        <begin position="282"/>
        <end position="300"/>
    </location>
</feature>
<evidence type="ECO:0000256" key="14">
    <source>
        <dbReference type="ARBA" id="ARBA00044898"/>
    </source>
</evidence>
<comment type="subcellular location">
    <subcellularLocation>
        <location evidence="1">Lysosome membrane</location>
        <topology evidence="1">Multi-pass membrane protein</topology>
    </subcellularLocation>
</comment>
<feature type="transmembrane region" description="Helical" evidence="25">
    <location>
        <begin position="181"/>
        <end position="211"/>
    </location>
</feature>
<comment type="catalytic activity">
    <reaction evidence="17">
        <text>L-arginyl-glycine(out) = L-arginyl-glycine(in)</text>
        <dbReference type="Rhea" id="RHEA:79391"/>
        <dbReference type="ChEBI" id="CHEBI:229955"/>
    </reaction>
</comment>
<comment type="catalytic activity">
    <reaction evidence="9">
        <text>L-histidyl-glycine(out) = L-histidyl-glycine(in)</text>
        <dbReference type="Rhea" id="RHEA:79395"/>
        <dbReference type="ChEBI" id="CHEBI:229957"/>
    </reaction>
</comment>
<dbReference type="InterPro" id="IPR036259">
    <property type="entry name" value="MFS_trans_sf"/>
</dbReference>
<dbReference type="STRING" id="1314790.A0A1Y1XE77"/>
<dbReference type="InterPro" id="IPR052187">
    <property type="entry name" value="MFSD1"/>
</dbReference>
<comment type="function">
    <text evidence="23">Lysosomal dipeptide uniporter that selectively exports lysine, arginine or histidine-containing dipeptides with a net positive charge from the lysosome lumen into the cytosol. Could play a role in a specific type of protein O-glycosylation indirectly regulating macrophages migration and tissue invasion. Also essential for liver homeostasis.</text>
</comment>
<evidence type="ECO:0000256" key="10">
    <source>
        <dbReference type="ARBA" id="ARBA00044881"/>
    </source>
</evidence>
<evidence type="ECO:0000256" key="21">
    <source>
        <dbReference type="ARBA" id="ARBA00044985"/>
    </source>
</evidence>
<dbReference type="Gene3D" id="1.20.1250.20">
    <property type="entry name" value="MFS general substrate transporter like domains"/>
    <property type="match status" value="2"/>
</dbReference>
<reference evidence="26 27" key="1">
    <citation type="submission" date="2016-07" db="EMBL/GenBank/DDBJ databases">
        <title>Pervasive Adenine N6-methylation of Active Genes in Fungi.</title>
        <authorList>
            <consortium name="DOE Joint Genome Institute"/>
            <person name="Mondo S.J."/>
            <person name="Dannebaum R.O."/>
            <person name="Kuo R.C."/>
            <person name="Labutti K."/>
            <person name="Haridas S."/>
            <person name="Kuo A."/>
            <person name="Salamov A."/>
            <person name="Ahrendt S.R."/>
            <person name="Lipzen A."/>
            <person name="Sullivan W."/>
            <person name="Andreopoulos W.B."/>
            <person name="Clum A."/>
            <person name="Lindquist E."/>
            <person name="Daum C."/>
            <person name="Ramamoorthy G.K."/>
            <person name="Gryganskyi A."/>
            <person name="Culley D."/>
            <person name="Magnuson J.K."/>
            <person name="James T.Y."/>
            <person name="O'Malley M.A."/>
            <person name="Stajich J.E."/>
            <person name="Spatafora J.W."/>
            <person name="Visel A."/>
            <person name="Grigoriev I.V."/>
        </authorList>
    </citation>
    <scope>NUCLEOTIDE SEQUENCE [LARGE SCALE GENOMIC DNA]</scope>
    <source>
        <strain evidence="26 27">CBS 931.73</strain>
    </source>
</reference>
<comment type="catalytic activity">
    <reaction evidence="13">
        <text>L-alpha-aminoacyl-L-lysine(out) = L-alpha-aminoacyl-L-lysine(in)</text>
        <dbReference type="Rhea" id="RHEA:79383"/>
        <dbReference type="ChEBI" id="CHEBI:229966"/>
    </reaction>
</comment>
<comment type="catalytic activity">
    <reaction evidence="16">
        <text>L-lysyl-L-lysine(out) = L-lysyl-L-lysine(in)</text>
        <dbReference type="Rhea" id="RHEA:79403"/>
        <dbReference type="ChEBI" id="CHEBI:229956"/>
    </reaction>
</comment>
<evidence type="ECO:0000256" key="2">
    <source>
        <dbReference type="ARBA" id="ARBA00008335"/>
    </source>
</evidence>
<comment type="catalytic activity">
    <reaction evidence="11">
        <text>L-alpha-aminoacyl-L-histidine(out) = L-alpha-aminoacyl-L-histidine(in)</text>
        <dbReference type="Rhea" id="RHEA:79375"/>
        <dbReference type="ChEBI" id="CHEBI:229967"/>
    </reaction>
</comment>
<evidence type="ECO:0000313" key="27">
    <source>
        <dbReference type="Proteomes" id="UP000193498"/>
    </source>
</evidence>
<evidence type="ECO:0000256" key="19">
    <source>
        <dbReference type="ARBA" id="ARBA00044919"/>
    </source>
</evidence>
<dbReference type="AlphaFoldDB" id="A0A1Y1XE77"/>
<comment type="catalytic activity">
    <reaction evidence="18">
        <text>L-histidyl-L-alpha-amino acid(out) = L-histidyl-L-alpha-amino acid(in)</text>
        <dbReference type="Rhea" id="RHEA:79379"/>
        <dbReference type="ChEBI" id="CHEBI:229964"/>
    </reaction>
</comment>
<evidence type="ECO:0000256" key="23">
    <source>
        <dbReference type="ARBA" id="ARBA00045709"/>
    </source>
</evidence>
<comment type="catalytic activity">
    <reaction evidence="19">
        <text>L-alanyl-L-lysine(out) = L-alanyl-L-lysine(in)</text>
        <dbReference type="Rhea" id="RHEA:79415"/>
        <dbReference type="ChEBI" id="CHEBI:192470"/>
    </reaction>
</comment>
<dbReference type="OrthoDB" id="424834at2759"/>
<evidence type="ECO:0000256" key="4">
    <source>
        <dbReference type="ARBA" id="ARBA00022692"/>
    </source>
</evidence>
<evidence type="ECO:0000256" key="17">
    <source>
        <dbReference type="ARBA" id="ARBA00044903"/>
    </source>
</evidence>
<feature type="transmembrane region" description="Helical" evidence="25">
    <location>
        <begin position="59"/>
        <end position="82"/>
    </location>
</feature>
<dbReference type="EMBL" id="MCFE01000630">
    <property type="protein sequence ID" value="ORX83756.1"/>
    <property type="molecule type" value="Genomic_DNA"/>
</dbReference>
<dbReference type="PANTHER" id="PTHR23512">
    <property type="entry name" value="MAJOR FACILITATOR SUPERFAMILY DOMAIN-CONTAINING PROTEIN 1"/>
    <property type="match status" value="1"/>
</dbReference>
<feature type="transmembrane region" description="Helical" evidence="25">
    <location>
        <begin position="94"/>
        <end position="114"/>
    </location>
</feature>
<keyword evidence="6 25" id="KW-0472">Membrane</keyword>
<dbReference type="SUPFAM" id="SSF103473">
    <property type="entry name" value="MFS general substrate transporter"/>
    <property type="match status" value="1"/>
</dbReference>
<evidence type="ECO:0000256" key="9">
    <source>
        <dbReference type="ARBA" id="ARBA00044878"/>
    </source>
</evidence>
<evidence type="ECO:0000256" key="12">
    <source>
        <dbReference type="ARBA" id="ARBA00044891"/>
    </source>
</evidence>
<evidence type="ECO:0000256" key="8">
    <source>
        <dbReference type="ARBA" id="ARBA00044876"/>
    </source>
</evidence>
<sequence length="545" mass="60025">MSGNETLNLAEISIPSRSYGRWIVLGLSALSLTGNYYAYDMPAALNGQLMEYLGSNYDHWQYQLALMYVVYSIPNIFLPFAMGPLIDKHGARKSFLALSGVVICGQLLFTVGLVMRMFPLVLMGRLILGVGGESLGIAQARITYHWFNAKELGFALGINLCFARLGSVFNDLVSPYIAERYGGVATASCFGLVMCVFSGICALLFILADYAGEARVKIKIRQRLVMSISGNKRFSGQFMGVPENGNIRSSYFSGFSDGSCRPCDRLEQQMKLSDLYRFPTEFWILCFVMICFYGSTIPLINVGSDFFQKKWLGRDPITAGALLAVPDLLSTLLLPFSGVLTNLVGCRMPIMILCAGTIGFVHWSFAFASWSPLPGLISLGCMSALYASFFWPAIALFVEEGYLATAYAVATSVLNTFLSVAPLIVAPLVIQNSQYVWVETFLGAVICAGLIGLLALWLVDSWWGGGILSRTMCSGNGLHDELDFTDTDDDYYEETEEVYGDSEANLENSRSSYDESRTTVGTWRREKAPLIRTAEFPIFYGAATH</sequence>
<keyword evidence="5 25" id="KW-1133">Transmembrane helix</keyword>
<keyword evidence="3" id="KW-0813">Transport</keyword>
<comment type="catalytic activity">
    <reaction evidence="14">
        <text>L-aspartyl-L-lysine(out) = L-aspartyl-L-lysine(in)</text>
        <dbReference type="Rhea" id="RHEA:79411"/>
        <dbReference type="ChEBI" id="CHEBI:229953"/>
    </reaction>
</comment>